<keyword evidence="17" id="KW-1208">Phospholipid metabolism</keyword>
<feature type="transmembrane region" description="Helical" evidence="19">
    <location>
        <begin position="243"/>
        <end position="261"/>
    </location>
</feature>
<comment type="pathway">
    <text evidence="4">Lipid metabolism.</text>
</comment>
<evidence type="ECO:0000256" key="8">
    <source>
        <dbReference type="ARBA" id="ARBA00022475"/>
    </source>
</evidence>
<comment type="subcellular location">
    <subcellularLocation>
        <location evidence="2">Cell membrane</location>
        <topology evidence="2">Multi-pass membrane protein</topology>
    </subcellularLocation>
</comment>
<feature type="transmembrane region" description="Helical" evidence="19">
    <location>
        <begin position="74"/>
        <end position="95"/>
    </location>
</feature>
<dbReference type="PROSITE" id="PS01315">
    <property type="entry name" value="CDS"/>
    <property type="match status" value="1"/>
</dbReference>
<evidence type="ECO:0000256" key="13">
    <source>
        <dbReference type="ARBA" id="ARBA00022989"/>
    </source>
</evidence>
<keyword evidence="14" id="KW-0443">Lipid metabolism</keyword>
<evidence type="ECO:0000256" key="4">
    <source>
        <dbReference type="ARBA" id="ARBA00005189"/>
    </source>
</evidence>
<name>A0A9J6P3J4_9CLOT</name>
<keyword evidence="21" id="KW-1185">Reference proteome</keyword>
<keyword evidence="12 18" id="KW-0548">Nucleotidyltransferase</keyword>
<evidence type="ECO:0000256" key="3">
    <source>
        <dbReference type="ARBA" id="ARBA00005119"/>
    </source>
</evidence>
<keyword evidence="10 18" id="KW-0808">Transferase</keyword>
<feature type="transmembrane region" description="Helical" evidence="19">
    <location>
        <begin position="50"/>
        <end position="68"/>
    </location>
</feature>
<organism evidence="20 21">
    <name type="scientific">Oceanirhabdus seepicola</name>
    <dbReference type="NCBI Taxonomy" id="2828781"/>
    <lineage>
        <taxon>Bacteria</taxon>
        <taxon>Bacillati</taxon>
        <taxon>Bacillota</taxon>
        <taxon>Clostridia</taxon>
        <taxon>Eubacteriales</taxon>
        <taxon>Clostridiaceae</taxon>
        <taxon>Oceanirhabdus</taxon>
    </lineage>
</organism>
<evidence type="ECO:0000256" key="17">
    <source>
        <dbReference type="ARBA" id="ARBA00023264"/>
    </source>
</evidence>
<keyword evidence="16" id="KW-0594">Phospholipid biosynthesis</keyword>
<evidence type="ECO:0000256" key="1">
    <source>
        <dbReference type="ARBA" id="ARBA00001698"/>
    </source>
</evidence>
<evidence type="ECO:0000256" key="9">
    <source>
        <dbReference type="ARBA" id="ARBA00022516"/>
    </source>
</evidence>
<evidence type="ECO:0000256" key="2">
    <source>
        <dbReference type="ARBA" id="ARBA00004651"/>
    </source>
</evidence>
<comment type="pathway">
    <text evidence="3 18">Phospholipid metabolism; CDP-diacylglycerol biosynthesis; CDP-diacylglycerol from sn-glycerol 3-phosphate: step 3/3.</text>
</comment>
<keyword evidence="15 19" id="KW-0472">Membrane</keyword>
<feature type="transmembrane region" description="Helical" evidence="19">
    <location>
        <begin position="131"/>
        <end position="151"/>
    </location>
</feature>
<dbReference type="PANTHER" id="PTHR46382:SF1">
    <property type="entry name" value="PHOSPHATIDATE CYTIDYLYLTRANSFERASE"/>
    <property type="match status" value="1"/>
</dbReference>
<keyword evidence="8" id="KW-1003">Cell membrane</keyword>
<protein>
    <recommendedName>
        <fullName evidence="7 18">Phosphatidate cytidylyltransferase</fullName>
        <ecNumber evidence="6 18">2.7.7.41</ecNumber>
    </recommendedName>
</protein>
<dbReference type="GO" id="GO:0005886">
    <property type="term" value="C:plasma membrane"/>
    <property type="evidence" value="ECO:0007669"/>
    <property type="project" value="UniProtKB-SubCell"/>
</dbReference>
<dbReference type="GO" id="GO:0016024">
    <property type="term" value="P:CDP-diacylglycerol biosynthetic process"/>
    <property type="evidence" value="ECO:0007669"/>
    <property type="project" value="TreeGrafter"/>
</dbReference>
<evidence type="ECO:0000256" key="18">
    <source>
        <dbReference type="RuleBase" id="RU003938"/>
    </source>
</evidence>
<dbReference type="Pfam" id="PF01148">
    <property type="entry name" value="CTP_transf_1"/>
    <property type="match status" value="1"/>
</dbReference>
<evidence type="ECO:0000256" key="14">
    <source>
        <dbReference type="ARBA" id="ARBA00023098"/>
    </source>
</evidence>
<evidence type="ECO:0000256" key="11">
    <source>
        <dbReference type="ARBA" id="ARBA00022692"/>
    </source>
</evidence>
<evidence type="ECO:0000313" key="21">
    <source>
        <dbReference type="Proteomes" id="UP001056429"/>
    </source>
</evidence>
<evidence type="ECO:0000313" key="20">
    <source>
        <dbReference type="EMBL" id="MCM1991107.1"/>
    </source>
</evidence>
<evidence type="ECO:0000256" key="19">
    <source>
        <dbReference type="SAM" id="Phobius"/>
    </source>
</evidence>
<comment type="similarity">
    <text evidence="5 18">Belongs to the CDS family.</text>
</comment>
<sequence>MNKRYIGAVIYLIPTLLIIVLGGNFLRYGLMIMSLMGLNEFYNALRKKNMNPFGIIGYVSTIFYYYYLGKSIEPVFLGFLVMSVVMVLLVLPMLYEKRTIVDSAVTLFGILYVSALISLIYLIGAKENGVYLIWVIFISSWSCDTMAYFVGKNIGKIKIAPRISPNKSLEGSIGGFLSSTIAVGIYGYIIINFFSININLFHFIMIGLLCGVLNQIGDLTASSIKRNMDIKDFSNLIPGHGGILDRFDSIIFASAVVYYYISIIIGM</sequence>
<comment type="caution">
    <text evidence="20">The sequence shown here is derived from an EMBL/GenBank/DDBJ whole genome shotgun (WGS) entry which is preliminary data.</text>
</comment>
<dbReference type="AlphaFoldDB" id="A0A9J6P3J4"/>
<accession>A0A9J6P3J4</accession>
<dbReference type="Proteomes" id="UP001056429">
    <property type="component" value="Unassembled WGS sequence"/>
</dbReference>
<feature type="transmembrane region" description="Helical" evidence="19">
    <location>
        <begin position="107"/>
        <end position="125"/>
    </location>
</feature>
<dbReference type="GO" id="GO:0004605">
    <property type="term" value="F:phosphatidate cytidylyltransferase activity"/>
    <property type="evidence" value="ECO:0007669"/>
    <property type="project" value="UniProtKB-EC"/>
</dbReference>
<evidence type="ECO:0000256" key="10">
    <source>
        <dbReference type="ARBA" id="ARBA00022679"/>
    </source>
</evidence>
<evidence type="ECO:0000256" key="7">
    <source>
        <dbReference type="ARBA" id="ARBA00019373"/>
    </source>
</evidence>
<keyword evidence="9" id="KW-0444">Lipid biosynthesis</keyword>
<dbReference type="PANTHER" id="PTHR46382">
    <property type="entry name" value="PHOSPHATIDATE CYTIDYLYLTRANSFERASE"/>
    <property type="match status" value="1"/>
</dbReference>
<feature type="transmembrane region" description="Helical" evidence="19">
    <location>
        <begin position="172"/>
        <end position="194"/>
    </location>
</feature>
<comment type="catalytic activity">
    <reaction evidence="1 18">
        <text>a 1,2-diacyl-sn-glycero-3-phosphate + CTP + H(+) = a CDP-1,2-diacyl-sn-glycerol + diphosphate</text>
        <dbReference type="Rhea" id="RHEA:16229"/>
        <dbReference type="ChEBI" id="CHEBI:15378"/>
        <dbReference type="ChEBI" id="CHEBI:33019"/>
        <dbReference type="ChEBI" id="CHEBI:37563"/>
        <dbReference type="ChEBI" id="CHEBI:58332"/>
        <dbReference type="ChEBI" id="CHEBI:58608"/>
        <dbReference type="EC" id="2.7.7.41"/>
    </reaction>
</comment>
<feature type="transmembrane region" description="Helical" evidence="19">
    <location>
        <begin position="6"/>
        <end position="30"/>
    </location>
</feature>
<evidence type="ECO:0000256" key="5">
    <source>
        <dbReference type="ARBA" id="ARBA00010185"/>
    </source>
</evidence>
<evidence type="ECO:0000256" key="16">
    <source>
        <dbReference type="ARBA" id="ARBA00023209"/>
    </source>
</evidence>
<evidence type="ECO:0000256" key="15">
    <source>
        <dbReference type="ARBA" id="ARBA00023136"/>
    </source>
</evidence>
<keyword evidence="11 18" id="KW-0812">Transmembrane</keyword>
<proteinExistence type="inferred from homology"/>
<dbReference type="EMBL" id="JAGSOJ010000003">
    <property type="protein sequence ID" value="MCM1991107.1"/>
    <property type="molecule type" value="Genomic_DNA"/>
</dbReference>
<reference evidence="20" key="2">
    <citation type="submission" date="2021-04" db="EMBL/GenBank/DDBJ databases">
        <authorList>
            <person name="Dong X."/>
        </authorList>
    </citation>
    <scope>NUCLEOTIDE SEQUENCE</scope>
    <source>
        <strain evidence="20">ZWT</strain>
    </source>
</reference>
<evidence type="ECO:0000256" key="6">
    <source>
        <dbReference type="ARBA" id="ARBA00012487"/>
    </source>
</evidence>
<keyword evidence="13 19" id="KW-1133">Transmembrane helix</keyword>
<gene>
    <name evidence="20" type="ORF">KDK92_15345</name>
</gene>
<dbReference type="InterPro" id="IPR000374">
    <property type="entry name" value="PC_trans"/>
</dbReference>
<dbReference type="RefSeq" id="WP_250860212.1">
    <property type="nucleotide sequence ID" value="NZ_JAGSOJ010000003.1"/>
</dbReference>
<feature type="transmembrane region" description="Helical" evidence="19">
    <location>
        <begin position="200"/>
        <end position="222"/>
    </location>
</feature>
<evidence type="ECO:0000256" key="12">
    <source>
        <dbReference type="ARBA" id="ARBA00022695"/>
    </source>
</evidence>
<reference evidence="20" key="1">
    <citation type="journal article" date="2021" name="mSystems">
        <title>Bacteria and Archaea Synergistically Convert Glycine Betaine to Biogenic Methane in the Formosa Cold Seep of the South China Sea.</title>
        <authorList>
            <person name="Li L."/>
            <person name="Zhang W."/>
            <person name="Zhang S."/>
            <person name="Song L."/>
            <person name="Sun Q."/>
            <person name="Zhang H."/>
            <person name="Xiang H."/>
            <person name="Dong X."/>
        </authorList>
    </citation>
    <scope>NUCLEOTIDE SEQUENCE</scope>
    <source>
        <strain evidence="20">ZWT</strain>
    </source>
</reference>
<dbReference type="EC" id="2.7.7.41" evidence="6 18"/>